<comment type="catalytic activity">
    <reaction evidence="8">
        <text>ATP + H2O = ADP + phosphate + H(+)</text>
        <dbReference type="Rhea" id="RHEA:13065"/>
        <dbReference type="ChEBI" id="CHEBI:15377"/>
        <dbReference type="ChEBI" id="CHEBI:15378"/>
        <dbReference type="ChEBI" id="CHEBI:30616"/>
        <dbReference type="ChEBI" id="CHEBI:43474"/>
        <dbReference type="ChEBI" id="CHEBI:456216"/>
        <dbReference type="EC" id="3.6.4.13"/>
    </reaction>
</comment>
<dbReference type="GO" id="GO:0005829">
    <property type="term" value="C:cytosol"/>
    <property type="evidence" value="ECO:0007669"/>
    <property type="project" value="TreeGrafter"/>
</dbReference>
<dbReference type="Pfam" id="PF00270">
    <property type="entry name" value="DEAD"/>
    <property type="match status" value="1"/>
</dbReference>
<evidence type="ECO:0000256" key="3">
    <source>
        <dbReference type="ARBA" id="ARBA00022801"/>
    </source>
</evidence>
<organism evidence="13 14">
    <name type="scientific">Micromonas commoda (strain RCC299 / NOUM17 / CCMP2709)</name>
    <name type="common">Picoplanktonic green alga</name>
    <dbReference type="NCBI Taxonomy" id="296587"/>
    <lineage>
        <taxon>Eukaryota</taxon>
        <taxon>Viridiplantae</taxon>
        <taxon>Chlorophyta</taxon>
        <taxon>Mamiellophyceae</taxon>
        <taxon>Mamiellales</taxon>
        <taxon>Mamiellaceae</taxon>
        <taxon>Micromonas</taxon>
    </lineage>
</organism>
<dbReference type="GO" id="GO:0016787">
    <property type="term" value="F:hydrolase activity"/>
    <property type="evidence" value="ECO:0007669"/>
    <property type="project" value="UniProtKB-KW"/>
</dbReference>
<dbReference type="GO" id="GO:0003724">
    <property type="term" value="F:RNA helicase activity"/>
    <property type="evidence" value="ECO:0007669"/>
    <property type="project" value="UniProtKB-EC"/>
</dbReference>
<dbReference type="GO" id="GO:0003723">
    <property type="term" value="F:RNA binding"/>
    <property type="evidence" value="ECO:0007669"/>
    <property type="project" value="UniProtKB-KW"/>
</dbReference>
<comment type="similarity">
    <text evidence="7">Belongs to the DEAD box helicase family. DDX56/DBP9 subfamily.</text>
</comment>
<dbReference type="InterPro" id="IPR014014">
    <property type="entry name" value="RNA_helicase_DEAD_Q_motif"/>
</dbReference>
<dbReference type="KEGG" id="mis:MICPUN_113907"/>
<evidence type="ECO:0000256" key="4">
    <source>
        <dbReference type="ARBA" id="ARBA00022806"/>
    </source>
</evidence>
<dbReference type="InterPro" id="IPR014001">
    <property type="entry name" value="Helicase_ATP-bd"/>
</dbReference>
<feature type="domain" description="Helicase C-terminal" evidence="11">
    <location>
        <begin position="273"/>
        <end position="458"/>
    </location>
</feature>
<dbReference type="eggNOG" id="KOG0346">
    <property type="taxonomic scope" value="Eukaryota"/>
</dbReference>
<evidence type="ECO:0000256" key="7">
    <source>
        <dbReference type="ARBA" id="ARBA00038041"/>
    </source>
</evidence>
<evidence type="ECO:0000313" key="13">
    <source>
        <dbReference type="EMBL" id="ACO68594.1"/>
    </source>
</evidence>
<keyword evidence="2" id="KW-0547">Nucleotide-binding</keyword>
<dbReference type="SUPFAM" id="SSF52540">
    <property type="entry name" value="P-loop containing nucleoside triphosphate hydrolases"/>
    <property type="match status" value="2"/>
</dbReference>
<keyword evidence="3" id="KW-0378">Hydrolase</keyword>
<dbReference type="GeneID" id="8250643"/>
<dbReference type="PROSITE" id="PS51195">
    <property type="entry name" value="Q_MOTIF"/>
    <property type="match status" value="1"/>
</dbReference>
<name>C1FEM1_MICCC</name>
<dbReference type="InterPro" id="IPR027417">
    <property type="entry name" value="P-loop_NTPase"/>
</dbReference>
<dbReference type="PROSITE" id="PS51192">
    <property type="entry name" value="HELICASE_ATP_BIND_1"/>
    <property type="match status" value="1"/>
</dbReference>
<keyword evidence="14" id="KW-1185">Reference proteome</keyword>
<dbReference type="FunCoup" id="C1FEM1">
    <property type="interactions" value="1798"/>
</dbReference>
<dbReference type="InterPro" id="IPR050079">
    <property type="entry name" value="DEAD_box_RNA_helicase"/>
</dbReference>
<dbReference type="PANTHER" id="PTHR47959">
    <property type="entry name" value="ATP-DEPENDENT RNA HELICASE RHLE-RELATED"/>
    <property type="match status" value="1"/>
</dbReference>
<dbReference type="Proteomes" id="UP000002009">
    <property type="component" value="Chromosome 1"/>
</dbReference>
<keyword evidence="5" id="KW-0067">ATP-binding</keyword>
<feature type="short sequence motif" description="Q motif" evidence="9">
    <location>
        <begin position="16"/>
        <end position="44"/>
    </location>
</feature>
<dbReference type="Gene3D" id="3.40.50.300">
    <property type="entry name" value="P-loop containing nucleotide triphosphate hydrolases"/>
    <property type="match status" value="2"/>
</dbReference>
<dbReference type="SMART" id="SM00490">
    <property type="entry name" value="HELICc"/>
    <property type="match status" value="1"/>
</dbReference>
<evidence type="ECO:0000256" key="5">
    <source>
        <dbReference type="ARBA" id="ARBA00022840"/>
    </source>
</evidence>
<dbReference type="GO" id="GO:0005524">
    <property type="term" value="F:ATP binding"/>
    <property type="evidence" value="ECO:0007669"/>
    <property type="project" value="UniProtKB-KW"/>
</dbReference>
<dbReference type="SMART" id="SM00487">
    <property type="entry name" value="DEXDc"/>
    <property type="match status" value="1"/>
</dbReference>
<dbReference type="OrthoDB" id="1191041at2759"/>
<keyword evidence="4 13" id="KW-0347">Helicase</keyword>
<keyword evidence="6" id="KW-0694">RNA-binding</keyword>
<dbReference type="PANTHER" id="PTHR47959:SF21">
    <property type="entry name" value="DEAD-BOX HELICASE 56"/>
    <property type="match status" value="1"/>
</dbReference>
<feature type="domain" description="DEAD-box RNA helicase Q" evidence="12">
    <location>
        <begin position="16"/>
        <end position="44"/>
    </location>
</feature>
<dbReference type="STRING" id="296587.C1FEM1"/>
<protein>
    <recommendedName>
        <fullName evidence="1">RNA helicase</fullName>
        <ecNumber evidence="1">3.6.4.13</ecNumber>
    </recommendedName>
</protein>
<dbReference type="OMA" id="NASEQCV"/>
<gene>
    <name evidence="13" type="ORF">MICPUN_113907</name>
</gene>
<evidence type="ECO:0000256" key="2">
    <source>
        <dbReference type="ARBA" id="ARBA00022741"/>
    </source>
</evidence>
<dbReference type="AlphaFoldDB" id="C1FEM1"/>
<evidence type="ECO:0000256" key="1">
    <source>
        <dbReference type="ARBA" id="ARBA00012552"/>
    </source>
</evidence>
<dbReference type="Pfam" id="PF00271">
    <property type="entry name" value="Helicase_C"/>
    <property type="match status" value="1"/>
</dbReference>
<feature type="domain" description="Helicase ATP-binding" evidence="10">
    <location>
        <begin position="47"/>
        <end position="229"/>
    </location>
</feature>
<evidence type="ECO:0000259" key="10">
    <source>
        <dbReference type="PROSITE" id="PS51192"/>
    </source>
</evidence>
<evidence type="ECO:0000256" key="6">
    <source>
        <dbReference type="ARBA" id="ARBA00022884"/>
    </source>
</evidence>
<dbReference type="InParanoid" id="C1FEM1"/>
<dbReference type="CDD" id="cd18787">
    <property type="entry name" value="SF2_C_DEAD"/>
    <property type="match status" value="1"/>
</dbReference>
<dbReference type="RefSeq" id="XP_002507336.1">
    <property type="nucleotide sequence ID" value="XM_002507290.1"/>
</dbReference>
<reference evidence="13 14" key="1">
    <citation type="journal article" date="2009" name="Science">
        <title>Green evolution and dynamic adaptations revealed by genomes of the marine picoeukaryotes Micromonas.</title>
        <authorList>
            <person name="Worden A.Z."/>
            <person name="Lee J.H."/>
            <person name="Mock T."/>
            <person name="Rouze P."/>
            <person name="Simmons M.P."/>
            <person name="Aerts A.L."/>
            <person name="Allen A.E."/>
            <person name="Cuvelier M.L."/>
            <person name="Derelle E."/>
            <person name="Everett M.V."/>
            <person name="Foulon E."/>
            <person name="Grimwood J."/>
            <person name="Gundlach H."/>
            <person name="Henrissat B."/>
            <person name="Napoli C."/>
            <person name="McDonald S.M."/>
            <person name="Parker M.S."/>
            <person name="Rombauts S."/>
            <person name="Salamov A."/>
            <person name="Von Dassow P."/>
            <person name="Badger J.H."/>
            <person name="Coutinho P.M."/>
            <person name="Demir E."/>
            <person name="Dubchak I."/>
            <person name="Gentemann C."/>
            <person name="Eikrem W."/>
            <person name="Gready J.E."/>
            <person name="John U."/>
            <person name="Lanier W."/>
            <person name="Lindquist E.A."/>
            <person name="Lucas S."/>
            <person name="Mayer K.F."/>
            <person name="Moreau H."/>
            <person name="Not F."/>
            <person name="Otillar R."/>
            <person name="Panaud O."/>
            <person name="Pangilinan J."/>
            <person name="Paulsen I."/>
            <person name="Piegu B."/>
            <person name="Poliakov A."/>
            <person name="Robbens S."/>
            <person name="Schmutz J."/>
            <person name="Toulza E."/>
            <person name="Wyss T."/>
            <person name="Zelensky A."/>
            <person name="Zhou K."/>
            <person name="Armbrust E.V."/>
            <person name="Bhattacharya D."/>
            <person name="Goodenough U.W."/>
            <person name="Van de Peer Y."/>
            <person name="Grigoriev I.V."/>
        </authorList>
    </citation>
    <scope>NUCLEOTIDE SEQUENCE [LARGE SCALE GENOMIC DNA]</scope>
    <source>
        <strain evidence="14">RCC299 / NOUM17</strain>
    </source>
</reference>
<dbReference type="EC" id="3.6.4.13" evidence="1"/>
<proteinExistence type="inferred from homology"/>
<evidence type="ECO:0000313" key="14">
    <source>
        <dbReference type="Proteomes" id="UP000002009"/>
    </source>
</evidence>
<dbReference type="InterPro" id="IPR011545">
    <property type="entry name" value="DEAD/DEAH_box_helicase_dom"/>
</dbReference>
<evidence type="ECO:0000259" key="11">
    <source>
        <dbReference type="PROSITE" id="PS51194"/>
    </source>
</evidence>
<evidence type="ECO:0000256" key="8">
    <source>
        <dbReference type="ARBA" id="ARBA00047984"/>
    </source>
</evidence>
<dbReference type="EMBL" id="CP001574">
    <property type="protein sequence ID" value="ACO68594.1"/>
    <property type="molecule type" value="Genomic_DNA"/>
</dbReference>
<sequence length="605" mass="66894">MTLCNDRGECPQADHSTWASLGLDRRILKALKRKQYNAPTAVQAQAIPLVLSGKDVVVRAHTGSGKTAAYLLPVAHIVMQNHAHGALPNPRAIVLVPTRELANQVTKEASSILCQCAPTLRAGELPASGCAPEILREFAGAPPEILVGTPARVVECIRCGFFPPDALNSGLDLLVLDEADMLLSFGYNHDIKCIAAEVQRGCQSILLSATTNEELTGMQSLVLHNPVQLDLGSLNRNRCGQTETNAVQPVQSPRISHYIIKLHTDDKLLYCMALFRLGLCEKKTLVFVSHSDAAIRLRLFLAKFSISCCALHHELPYNSRAHILQEYNRGVYDCMIAVADDISARTKKESEARDLMLDGKHLNASEEVKRFGRQKDAHKDFGVVRGIDFKQVRTVINFDVPSDASAYVHQIGRTGRGGEHGSAITFVSLSEVRKIEAIQQDLKEYGENGSSLVFKPFGKLAIEDVEALRYRAEDVSRTVGRASVRDARVREIRTELLNSDRLAAHFDENPDELILLKHDFRLAKQRALPHLNHLPNYLRGGKPVKRLEENYTGAGNTSALIEGKKKKMVPKVTRARKRYKTDSANKKLKLKDVFASAKGKSRTDG</sequence>
<accession>C1FEM1</accession>
<dbReference type="InterPro" id="IPR001650">
    <property type="entry name" value="Helicase_C-like"/>
</dbReference>
<evidence type="ECO:0000259" key="12">
    <source>
        <dbReference type="PROSITE" id="PS51195"/>
    </source>
</evidence>
<dbReference type="PROSITE" id="PS51194">
    <property type="entry name" value="HELICASE_CTER"/>
    <property type="match status" value="1"/>
</dbReference>
<evidence type="ECO:0000256" key="9">
    <source>
        <dbReference type="PROSITE-ProRule" id="PRU00552"/>
    </source>
</evidence>